<organism evidence="2 3">
    <name type="scientific">Aliiruegeria lutimaris</name>
    <dbReference type="NCBI Taxonomy" id="571298"/>
    <lineage>
        <taxon>Bacteria</taxon>
        <taxon>Pseudomonadati</taxon>
        <taxon>Pseudomonadota</taxon>
        <taxon>Alphaproteobacteria</taxon>
        <taxon>Rhodobacterales</taxon>
        <taxon>Roseobacteraceae</taxon>
        <taxon>Aliiruegeria</taxon>
    </lineage>
</organism>
<evidence type="ECO:0000313" key="2">
    <source>
        <dbReference type="EMBL" id="SDM04182.1"/>
    </source>
</evidence>
<keyword evidence="3" id="KW-1185">Reference proteome</keyword>
<feature type="region of interest" description="Disordered" evidence="1">
    <location>
        <begin position="127"/>
        <end position="147"/>
    </location>
</feature>
<protein>
    <submittedName>
        <fullName evidence="2">Chromosome partitioning protein, ParB family</fullName>
    </submittedName>
</protein>
<evidence type="ECO:0000313" key="3">
    <source>
        <dbReference type="Proteomes" id="UP000199382"/>
    </source>
</evidence>
<dbReference type="AlphaFoldDB" id="A0A1G9PZD7"/>
<accession>A0A1G9PZD7</accession>
<gene>
    <name evidence="2" type="ORF">SAMN04488026_11531</name>
</gene>
<evidence type="ECO:0000256" key="1">
    <source>
        <dbReference type="SAM" id="MobiDB-lite"/>
    </source>
</evidence>
<sequence length="195" mass="21041">MGGGFVAMVEENEIRATLSPYERGRIAVVAARGGAFVNTEAAVEALFAAASKAKRSKIRSFAQLFEELGDLLRFPEMLTEKQGLILATALRNGGEAPLRDALEQGGPAGTIAEEWGLLEAALATLEMPERNPRRGGRPKKAPAGGEGERIRLSSGFTLVRDSDARGPLVRIEGREVAPEVMEDIIESIRRCLEVR</sequence>
<proteinExistence type="predicted"/>
<dbReference type="Proteomes" id="UP000199382">
    <property type="component" value="Unassembled WGS sequence"/>
</dbReference>
<dbReference type="STRING" id="571298.SAMN04488026_11531"/>
<reference evidence="2 3" key="1">
    <citation type="submission" date="2016-10" db="EMBL/GenBank/DDBJ databases">
        <authorList>
            <person name="de Groot N.N."/>
        </authorList>
    </citation>
    <scope>NUCLEOTIDE SEQUENCE [LARGE SCALE GENOMIC DNA]</scope>
    <source>
        <strain evidence="2 3">DSM 25294</strain>
    </source>
</reference>
<dbReference type="EMBL" id="FNEK01000153">
    <property type="protein sequence ID" value="SDM04182.1"/>
    <property type="molecule type" value="Genomic_DNA"/>
</dbReference>
<name>A0A1G9PZD7_9RHOB</name>